<evidence type="ECO:0000313" key="2">
    <source>
        <dbReference type="Proteomes" id="UP000634136"/>
    </source>
</evidence>
<protein>
    <submittedName>
        <fullName evidence="1">Uncharacterized protein</fullName>
    </submittedName>
</protein>
<gene>
    <name evidence="1" type="ORF">G2W53_010456</name>
</gene>
<accession>A0A834WZN8</accession>
<reference evidence="1" key="1">
    <citation type="submission" date="2020-09" db="EMBL/GenBank/DDBJ databases">
        <title>Genome-Enabled Discovery of Anthraquinone Biosynthesis in Senna tora.</title>
        <authorList>
            <person name="Kang S.-H."/>
            <person name="Pandey R.P."/>
            <person name="Lee C.-M."/>
            <person name="Sim J.-S."/>
            <person name="Jeong J.-T."/>
            <person name="Choi B.-S."/>
            <person name="Jung M."/>
            <person name="Ginzburg D."/>
            <person name="Zhao K."/>
            <person name="Won S.Y."/>
            <person name="Oh T.-J."/>
            <person name="Yu Y."/>
            <person name="Kim N.-H."/>
            <person name="Lee O.R."/>
            <person name="Lee T.-H."/>
            <person name="Bashyal P."/>
            <person name="Kim T.-S."/>
            <person name="Lee W.-H."/>
            <person name="Kawkins C."/>
            <person name="Kim C.-K."/>
            <person name="Kim J.S."/>
            <person name="Ahn B.O."/>
            <person name="Rhee S.Y."/>
            <person name="Sohng J.K."/>
        </authorList>
    </citation>
    <scope>NUCLEOTIDE SEQUENCE</scope>
    <source>
        <tissue evidence="1">Leaf</tissue>
    </source>
</reference>
<dbReference type="AlphaFoldDB" id="A0A834WZN8"/>
<organism evidence="1 2">
    <name type="scientific">Senna tora</name>
    <dbReference type="NCBI Taxonomy" id="362788"/>
    <lineage>
        <taxon>Eukaryota</taxon>
        <taxon>Viridiplantae</taxon>
        <taxon>Streptophyta</taxon>
        <taxon>Embryophyta</taxon>
        <taxon>Tracheophyta</taxon>
        <taxon>Spermatophyta</taxon>
        <taxon>Magnoliopsida</taxon>
        <taxon>eudicotyledons</taxon>
        <taxon>Gunneridae</taxon>
        <taxon>Pentapetalae</taxon>
        <taxon>rosids</taxon>
        <taxon>fabids</taxon>
        <taxon>Fabales</taxon>
        <taxon>Fabaceae</taxon>
        <taxon>Caesalpinioideae</taxon>
        <taxon>Cassia clade</taxon>
        <taxon>Senna</taxon>
    </lineage>
</organism>
<dbReference type="EMBL" id="JAAIUW010000004">
    <property type="protein sequence ID" value="KAF7835597.1"/>
    <property type="molecule type" value="Genomic_DNA"/>
</dbReference>
<dbReference type="Proteomes" id="UP000634136">
    <property type="component" value="Unassembled WGS sequence"/>
</dbReference>
<evidence type="ECO:0000313" key="1">
    <source>
        <dbReference type="EMBL" id="KAF7835597.1"/>
    </source>
</evidence>
<proteinExistence type="predicted"/>
<keyword evidence="2" id="KW-1185">Reference proteome</keyword>
<comment type="caution">
    <text evidence="1">The sequence shown here is derived from an EMBL/GenBank/DDBJ whole genome shotgun (WGS) entry which is preliminary data.</text>
</comment>
<name>A0A834WZN8_9FABA</name>
<sequence length="139" mass="15714">MVDYTNGWPKKIDCFIVKKFVFKVGIKISKWNSYTSLTVQRMTNDPVILDKFSAYRSAQVLCFLPPYIDLQSGQTFLNFKLGHFVPMQESLKHYVDAEASASIETPITGKRSATVLCDDGQSSEDFALISEATNKKNKM</sequence>